<accession>A0ABR3S0D7</accession>
<keyword evidence="1" id="KW-1133">Transmembrane helix</keyword>
<reference evidence="2 3" key="1">
    <citation type="submission" date="2024-02" db="EMBL/GenBank/DDBJ databases">
        <title>De novo assembly and annotation of 12 fungi associated with fruit tree decline syndrome in Ontario, Canada.</title>
        <authorList>
            <person name="Sulman M."/>
            <person name="Ellouze W."/>
            <person name="Ilyukhin E."/>
        </authorList>
    </citation>
    <scope>NUCLEOTIDE SEQUENCE [LARGE SCALE GENOMIC DNA]</scope>
    <source>
        <strain evidence="2 3">M42-189</strain>
    </source>
</reference>
<feature type="transmembrane region" description="Helical" evidence="1">
    <location>
        <begin position="237"/>
        <end position="257"/>
    </location>
</feature>
<keyword evidence="3" id="KW-1185">Reference proteome</keyword>
<keyword evidence="1" id="KW-0812">Transmembrane</keyword>
<name>A0ABR3S0D7_9PLEO</name>
<feature type="transmembrane region" description="Helical" evidence="1">
    <location>
        <begin position="371"/>
        <end position="393"/>
    </location>
</feature>
<feature type="transmembrane region" description="Helical" evidence="1">
    <location>
        <begin position="142"/>
        <end position="166"/>
    </location>
</feature>
<organism evidence="2 3">
    <name type="scientific">Paraconiothyrium brasiliense</name>
    <dbReference type="NCBI Taxonomy" id="300254"/>
    <lineage>
        <taxon>Eukaryota</taxon>
        <taxon>Fungi</taxon>
        <taxon>Dikarya</taxon>
        <taxon>Ascomycota</taxon>
        <taxon>Pezizomycotina</taxon>
        <taxon>Dothideomycetes</taxon>
        <taxon>Pleosporomycetidae</taxon>
        <taxon>Pleosporales</taxon>
        <taxon>Massarineae</taxon>
        <taxon>Didymosphaeriaceae</taxon>
        <taxon>Paraconiothyrium</taxon>
    </lineage>
</organism>
<proteinExistence type="predicted"/>
<evidence type="ECO:0000313" key="3">
    <source>
        <dbReference type="Proteomes" id="UP001521785"/>
    </source>
</evidence>
<keyword evidence="1" id="KW-0472">Membrane</keyword>
<dbReference type="Proteomes" id="UP001521785">
    <property type="component" value="Unassembled WGS sequence"/>
</dbReference>
<evidence type="ECO:0000313" key="2">
    <source>
        <dbReference type="EMBL" id="KAL1610130.1"/>
    </source>
</evidence>
<protein>
    <submittedName>
        <fullName evidence="2">Uncharacterized protein</fullName>
    </submittedName>
</protein>
<dbReference type="PANTHER" id="PTHR35395:SF1">
    <property type="entry name" value="DUF6536 DOMAIN-CONTAINING PROTEIN"/>
    <property type="match status" value="1"/>
</dbReference>
<evidence type="ECO:0000256" key="1">
    <source>
        <dbReference type="SAM" id="Phobius"/>
    </source>
</evidence>
<sequence>MMLEKARGNKLDRLSNLECIREYEEPIQTKRRNVLLVAADDSMPAPNVTAHGTANIYAWNTFDASAASTMQSAMNSYGWICSDDTKLSYRAPCSTLIDAIKSKPDHWKVGHWDGEFSNTDITTYPVDYCLSEKSEPRCKVQFMLSIAILVTVLNIFKAVLIFYTALGTKENPLMTMGDAVASFLERRDGTTKEILFVTLGVVAGLLGYGVQQLPAGTPRSVAGLASLGYGAIDYRTIMAYSATGISTIGYTLIANVAQPILSFLYFSYNGLFTAMLLGYEWVSYAHHRKGLRVSRPAEGAQRSTYFLQLPYRFALPLMVLSGVLHWLVSQSIFLVAIDVYDFDGAHTMHTSRGTVSENGPGDWKSTGYSPIAIFTTVMLGTVMTLAAIGMGFVPFNKGMNLAGSCSAAISAACHEVDEVDGFEVARSKLQWGVVGVNAEGVGHCTFSTREVEMPKVGQMYAGQTTSYHSDICA</sequence>
<comment type="caution">
    <text evidence="2">The sequence shown here is derived from an EMBL/GenBank/DDBJ whole genome shotgun (WGS) entry which is preliminary data.</text>
</comment>
<gene>
    <name evidence="2" type="ORF">SLS60_001795</name>
</gene>
<dbReference type="EMBL" id="JAKJXO020000002">
    <property type="protein sequence ID" value="KAL1610130.1"/>
    <property type="molecule type" value="Genomic_DNA"/>
</dbReference>
<dbReference type="PANTHER" id="PTHR35395">
    <property type="entry name" value="DUF6536 DOMAIN-CONTAINING PROTEIN"/>
    <property type="match status" value="1"/>
</dbReference>
<feature type="transmembrane region" description="Helical" evidence="1">
    <location>
        <begin position="194"/>
        <end position="210"/>
    </location>
</feature>
<feature type="transmembrane region" description="Helical" evidence="1">
    <location>
        <begin position="263"/>
        <end position="282"/>
    </location>
</feature>
<feature type="transmembrane region" description="Helical" evidence="1">
    <location>
        <begin position="313"/>
        <end position="337"/>
    </location>
</feature>